<dbReference type="Proteomes" id="UP000189933">
    <property type="component" value="Unassembled WGS sequence"/>
</dbReference>
<dbReference type="CDD" id="cd00090">
    <property type="entry name" value="HTH_ARSR"/>
    <property type="match status" value="1"/>
</dbReference>
<dbReference type="OrthoDB" id="9798835at2"/>
<organism evidence="5 6">
    <name type="scientific">Carboxydocella sporoproducens DSM 16521</name>
    <dbReference type="NCBI Taxonomy" id="1121270"/>
    <lineage>
        <taxon>Bacteria</taxon>
        <taxon>Bacillati</taxon>
        <taxon>Bacillota</taxon>
        <taxon>Clostridia</taxon>
        <taxon>Eubacteriales</taxon>
        <taxon>Clostridiales Family XVI. Incertae Sedis</taxon>
        <taxon>Carboxydocella</taxon>
    </lineage>
</organism>
<dbReference type="GO" id="GO:0003700">
    <property type="term" value="F:DNA-binding transcription factor activity"/>
    <property type="evidence" value="ECO:0007669"/>
    <property type="project" value="InterPro"/>
</dbReference>
<evidence type="ECO:0000259" key="4">
    <source>
        <dbReference type="PROSITE" id="PS50987"/>
    </source>
</evidence>
<protein>
    <submittedName>
        <fullName evidence="5">ArsR family transcriptional regulator</fullName>
    </submittedName>
</protein>
<keyword evidence="6" id="KW-1185">Reference proteome</keyword>
<reference evidence="6" key="1">
    <citation type="submission" date="2017-02" db="EMBL/GenBank/DDBJ databases">
        <authorList>
            <person name="Varghese N."/>
            <person name="Submissions S."/>
        </authorList>
    </citation>
    <scope>NUCLEOTIDE SEQUENCE [LARGE SCALE GENOMIC DNA]</scope>
    <source>
        <strain evidence="6">DSM 16521</strain>
    </source>
</reference>
<evidence type="ECO:0000313" key="5">
    <source>
        <dbReference type="EMBL" id="SJZ50934.1"/>
    </source>
</evidence>
<dbReference type="PRINTS" id="PR00778">
    <property type="entry name" value="HTHARSR"/>
</dbReference>
<dbReference type="SMART" id="SM00418">
    <property type="entry name" value="HTH_ARSR"/>
    <property type="match status" value="1"/>
</dbReference>
<evidence type="ECO:0000256" key="3">
    <source>
        <dbReference type="ARBA" id="ARBA00023163"/>
    </source>
</evidence>
<dbReference type="Gene3D" id="1.10.10.10">
    <property type="entry name" value="Winged helix-like DNA-binding domain superfamily/Winged helix DNA-binding domain"/>
    <property type="match status" value="1"/>
</dbReference>
<dbReference type="AlphaFoldDB" id="A0A1T4L8E7"/>
<dbReference type="PANTHER" id="PTHR33154">
    <property type="entry name" value="TRANSCRIPTIONAL REGULATOR, ARSR FAMILY"/>
    <property type="match status" value="1"/>
</dbReference>
<dbReference type="InterPro" id="IPR036388">
    <property type="entry name" value="WH-like_DNA-bd_sf"/>
</dbReference>
<accession>A0A1T4L8E7</accession>
<keyword evidence="2" id="KW-0238">DNA-binding</keyword>
<evidence type="ECO:0000256" key="1">
    <source>
        <dbReference type="ARBA" id="ARBA00023015"/>
    </source>
</evidence>
<evidence type="ECO:0000313" key="6">
    <source>
        <dbReference type="Proteomes" id="UP000189933"/>
    </source>
</evidence>
<dbReference type="InterPro" id="IPR011991">
    <property type="entry name" value="ArsR-like_HTH"/>
</dbReference>
<dbReference type="PANTHER" id="PTHR33154:SF18">
    <property type="entry name" value="ARSENICAL RESISTANCE OPERON REPRESSOR"/>
    <property type="match status" value="1"/>
</dbReference>
<gene>
    <name evidence="5" type="ORF">SAMN02745885_00081</name>
</gene>
<name>A0A1T4L8E7_9FIRM</name>
<dbReference type="Pfam" id="PF01022">
    <property type="entry name" value="HTH_5"/>
    <property type="match status" value="1"/>
</dbReference>
<sequence>MKELAEKLRALADENRLQIIRLLARGELCVCEIMDYLEMSQPTASHHLKILRQAGLVTDRKEGRWSYYRLQSEAVQALTAEIQGLLVTGEPLPPRPASRCQPKE</sequence>
<dbReference type="EMBL" id="FUXM01000001">
    <property type="protein sequence ID" value="SJZ50934.1"/>
    <property type="molecule type" value="Genomic_DNA"/>
</dbReference>
<dbReference type="SUPFAM" id="SSF46785">
    <property type="entry name" value="Winged helix' DNA-binding domain"/>
    <property type="match status" value="1"/>
</dbReference>
<dbReference type="PROSITE" id="PS50987">
    <property type="entry name" value="HTH_ARSR_2"/>
    <property type="match status" value="1"/>
</dbReference>
<dbReference type="RefSeq" id="WP_078664236.1">
    <property type="nucleotide sequence ID" value="NZ_FUXM01000001.1"/>
</dbReference>
<proteinExistence type="predicted"/>
<feature type="domain" description="HTH arsR-type" evidence="4">
    <location>
        <begin position="1"/>
        <end position="90"/>
    </location>
</feature>
<keyword evidence="1" id="KW-0805">Transcription regulation</keyword>
<keyword evidence="3" id="KW-0804">Transcription</keyword>
<dbReference type="InterPro" id="IPR001845">
    <property type="entry name" value="HTH_ArsR_DNA-bd_dom"/>
</dbReference>
<dbReference type="NCBIfam" id="NF033788">
    <property type="entry name" value="HTH_metalloreg"/>
    <property type="match status" value="1"/>
</dbReference>
<dbReference type="InterPro" id="IPR036390">
    <property type="entry name" value="WH_DNA-bd_sf"/>
</dbReference>
<evidence type="ECO:0000256" key="2">
    <source>
        <dbReference type="ARBA" id="ARBA00023125"/>
    </source>
</evidence>
<dbReference type="GO" id="GO:0003677">
    <property type="term" value="F:DNA binding"/>
    <property type="evidence" value="ECO:0007669"/>
    <property type="project" value="UniProtKB-KW"/>
</dbReference>
<dbReference type="InterPro" id="IPR051081">
    <property type="entry name" value="HTH_MetalResp_TranReg"/>
</dbReference>